<dbReference type="Proteomes" id="UP000518206">
    <property type="component" value="Unassembled WGS sequence"/>
</dbReference>
<evidence type="ECO:0000313" key="2">
    <source>
        <dbReference type="EMBL" id="MBB2924344.1"/>
    </source>
</evidence>
<feature type="domain" description="SGNH hydrolase-type esterase" evidence="1">
    <location>
        <begin position="18"/>
        <end position="195"/>
    </location>
</feature>
<organism evidence="2 3">
    <name type="scientific">Cellulomonas cellasea</name>
    <dbReference type="NCBI Taxonomy" id="43670"/>
    <lineage>
        <taxon>Bacteria</taxon>
        <taxon>Bacillati</taxon>
        <taxon>Actinomycetota</taxon>
        <taxon>Actinomycetes</taxon>
        <taxon>Micrococcales</taxon>
        <taxon>Cellulomonadaceae</taxon>
        <taxon>Cellulomonas</taxon>
    </lineage>
</organism>
<reference evidence="2 3" key="1">
    <citation type="submission" date="2020-08" db="EMBL/GenBank/DDBJ databases">
        <title>The Agave Microbiome: Exploring the role of microbial communities in plant adaptations to desert environments.</title>
        <authorList>
            <person name="Partida-Martinez L.P."/>
        </authorList>
    </citation>
    <scope>NUCLEOTIDE SEQUENCE [LARGE SCALE GENOMIC DNA]</scope>
    <source>
        <strain evidence="2 3">RAS26</strain>
    </source>
</reference>
<dbReference type="InterPro" id="IPR051532">
    <property type="entry name" value="Ester_Hydrolysis_Enzymes"/>
</dbReference>
<sequence length="227" mass="23259">MSAAAPTSPEAGPVTVLFLGDSFVAGVGDPTGLGWTTRLVAEARAAGTDLTAYPLGIRRNTSTDVLARWERETTARLPRAGRAGLVVSFGVNDATDGDDGGPRVAPDETVAHLRTLLTGAASAGLDVLVVGPPPIADERVNARVADVDARLRAEAAAHGVTAVEVLAPLLADEAWTTQVRDGGDGAHPGAEGYAALAALVRPAWRSWLAGLVVPHAPPTRPARPGRP</sequence>
<dbReference type="SUPFAM" id="SSF52266">
    <property type="entry name" value="SGNH hydrolase"/>
    <property type="match status" value="1"/>
</dbReference>
<dbReference type="Pfam" id="PF13472">
    <property type="entry name" value="Lipase_GDSL_2"/>
    <property type="match status" value="1"/>
</dbReference>
<dbReference type="EMBL" id="JACHVX010000005">
    <property type="protein sequence ID" value="MBB2924344.1"/>
    <property type="molecule type" value="Genomic_DNA"/>
</dbReference>
<dbReference type="GO" id="GO:0004622">
    <property type="term" value="F:phosphatidylcholine lysophospholipase activity"/>
    <property type="evidence" value="ECO:0007669"/>
    <property type="project" value="TreeGrafter"/>
</dbReference>
<comment type="caution">
    <text evidence="2">The sequence shown here is derived from an EMBL/GenBank/DDBJ whole genome shotgun (WGS) entry which is preliminary data.</text>
</comment>
<gene>
    <name evidence="2" type="ORF">FHR80_003277</name>
</gene>
<dbReference type="Gene3D" id="3.40.50.1110">
    <property type="entry name" value="SGNH hydrolase"/>
    <property type="match status" value="1"/>
</dbReference>
<evidence type="ECO:0000259" key="1">
    <source>
        <dbReference type="Pfam" id="PF13472"/>
    </source>
</evidence>
<dbReference type="InterPro" id="IPR036514">
    <property type="entry name" value="SGNH_hydro_sf"/>
</dbReference>
<name>A0A7W4UHN0_9CELL</name>
<protein>
    <submittedName>
        <fullName evidence="2">Lysophospholipase L1-like esterase</fullName>
    </submittedName>
</protein>
<dbReference type="PANTHER" id="PTHR30383:SF5">
    <property type="entry name" value="SGNH HYDROLASE-TYPE ESTERASE DOMAIN-CONTAINING PROTEIN"/>
    <property type="match status" value="1"/>
</dbReference>
<dbReference type="AlphaFoldDB" id="A0A7W4UHN0"/>
<dbReference type="RefSeq" id="WP_183297158.1">
    <property type="nucleotide sequence ID" value="NZ_JACHVX010000005.1"/>
</dbReference>
<evidence type="ECO:0000313" key="3">
    <source>
        <dbReference type="Proteomes" id="UP000518206"/>
    </source>
</evidence>
<dbReference type="PANTHER" id="PTHR30383">
    <property type="entry name" value="THIOESTERASE 1/PROTEASE 1/LYSOPHOSPHOLIPASE L1"/>
    <property type="match status" value="1"/>
</dbReference>
<reference evidence="2 3" key="2">
    <citation type="submission" date="2020-08" db="EMBL/GenBank/DDBJ databases">
        <authorList>
            <person name="Partida-Martinez L."/>
            <person name="Huntemann M."/>
            <person name="Clum A."/>
            <person name="Wang J."/>
            <person name="Palaniappan K."/>
            <person name="Ritter S."/>
            <person name="Chen I.-M."/>
            <person name="Stamatis D."/>
            <person name="Reddy T."/>
            <person name="O'Malley R."/>
            <person name="Daum C."/>
            <person name="Shapiro N."/>
            <person name="Ivanova N."/>
            <person name="Kyrpides N."/>
            <person name="Woyke T."/>
        </authorList>
    </citation>
    <scope>NUCLEOTIDE SEQUENCE [LARGE SCALE GENOMIC DNA]</scope>
    <source>
        <strain evidence="2 3">RAS26</strain>
    </source>
</reference>
<dbReference type="InterPro" id="IPR013830">
    <property type="entry name" value="SGNH_hydro"/>
</dbReference>
<proteinExistence type="predicted"/>
<accession>A0A7W4UHN0</accession>